<keyword evidence="1" id="KW-0812">Transmembrane</keyword>
<gene>
    <name evidence="3" type="ORF">RM552_09310</name>
</gene>
<keyword evidence="1" id="KW-1133">Transmembrane helix</keyword>
<accession>A0ABU2ZQX7</accession>
<evidence type="ECO:0000256" key="2">
    <source>
        <dbReference type="SAM" id="SignalP"/>
    </source>
</evidence>
<protein>
    <submittedName>
        <fullName evidence="3">LamG-like jellyroll fold domain-containing protein</fullName>
    </submittedName>
</protein>
<reference evidence="3 4" key="1">
    <citation type="submission" date="2023-09" db="EMBL/GenBank/DDBJ databases">
        <authorList>
            <person name="Rey-Velasco X."/>
        </authorList>
    </citation>
    <scope>NUCLEOTIDE SEQUENCE [LARGE SCALE GENOMIC DNA]</scope>
    <source>
        <strain evidence="3 4">P117</strain>
    </source>
</reference>
<feature type="transmembrane region" description="Helical" evidence="1">
    <location>
        <begin position="230"/>
        <end position="250"/>
    </location>
</feature>
<name>A0ABU2ZQX7_9ALTE</name>
<organism evidence="3 4">
    <name type="scientific">Glaciecola petra</name>
    <dbReference type="NCBI Taxonomy" id="3075602"/>
    <lineage>
        <taxon>Bacteria</taxon>
        <taxon>Pseudomonadati</taxon>
        <taxon>Pseudomonadota</taxon>
        <taxon>Gammaproteobacteria</taxon>
        <taxon>Alteromonadales</taxon>
        <taxon>Alteromonadaceae</taxon>
        <taxon>Glaciecola</taxon>
    </lineage>
</organism>
<keyword evidence="1" id="KW-0472">Membrane</keyword>
<proteinExistence type="predicted"/>
<dbReference type="RefSeq" id="WP_311368555.1">
    <property type="nucleotide sequence ID" value="NZ_JAVRHX010000002.1"/>
</dbReference>
<dbReference type="InterPro" id="IPR013320">
    <property type="entry name" value="ConA-like_dom_sf"/>
</dbReference>
<dbReference type="SUPFAM" id="SSF49899">
    <property type="entry name" value="Concanavalin A-like lectins/glucanases"/>
    <property type="match status" value="1"/>
</dbReference>
<dbReference type="Pfam" id="PF13385">
    <property type="entry name" value="Laminin_G_3"/>
    <property type="match status" value="1"/>
</dbReference>
<evidence type="ECO:0000256" key="1">
    <source>
        <dbReference type="SAM" id="Phobius"/>
    </source>
</evidence>
<feature type="chain" id="PRO_5046119723" evidence="2">
    <location>
        <begin position="25"/>
        <end position="259"/>
    </location>
</feature>
<evidence type="ECO:0000313" key="4">
    <source>
        <dbReference type="Proteomes" id="UP001253545"/>
    </source>
</evidence>
<keyword evidence="4" id="KW-1185">Reference proteome</keyword>
<sequence>MKKPHFLCSIVVVASLALSSAAQAAHIDVSGLIHLWNGNGNADDSIGSADGSLGVSTQFSPGVNGQAFDFDGSQDSNITLPVDISPSSLPQMTMGMYINVRSILNDRGWVIGHDNGGYDRSLIISDTRFGQGLAAGVGSTYTSSLFDLGDNLDKWFGIAVSYDQLASTATVYINDLEGNSFTQTVNTTLGNGQPNASVGGLNAFAGHGVDALVDDVFIYNRALSQSELDIVFTPVPSVLALFGLAFAALIRLRSVNAVS</sequence>
<dbReference type="Proteomes" id="UP001253545">
    <property type="component" value="Unassembled WGS sequence"/>
</dbReference>
<keyword evidence="2" id="KW-0732">Signal</keyword>
<dbReference type="Gene3D" id="2.60.120.200">
    <property type="match status" value="1"/>
</dbReference>
<evidence type="ECO:0000313" key="3">
    <source>
        <dbReference type="EMBL" id="MDT0595038.1"/>
    </source>
</evidence>
<feature type="signal peptide" evidence="2">
    <location>
        <begin position="1"/>
        <end position="24"/>
    </location>
</feature>
<dbReference type="EMBL" id="JAVRHX010000002">
    <property type="protein sequence ID" value="MDT0595038.1"/>
    <property type="molecule type" value="Genomic_DNA"/>
</dbReference>
<comment type="caution">
    <text evidence="3">The sequence shown here is derived from an EMBL/GenBank/DDBJ whole genome shotgun (WGS) entry which is preliminary data.</text>
</comment>